<evidence type="ECO:0000313" key="2">
    <source>
        <dbReference type="EMBL" id="CAA9437264.1"/>
    </source>
</evidence>
<dbReference type="AlphaFoldDB" id="A0A6J4QDN1"/>
<proteinExistence type="predicted"/>
<protein>
    <recommendedName>
        <fullName evidence="1">UBP-type domain-containing protein</fullName>
    </recommendedName>
</protein>
<dbReference type="Pfam" id="PF02148">
    <property type="entry name" value="zf-UBP"/>
    <property type="match status" value="1"/>
</dbReference>
<feature type="domain" description="UBP-type" evidence="1">
    <location>
        <begin position="2"/>
        <end position="76"/>
    </location>
</feature>
<gene>
    <name evidence="2" type="ORF">AVDCRST_MAG01-01-3379</name>
</gene>
<dbReference type="EMBL" id="CADCUW010000436">
    <property type="protein sequence ID" value="CAA9437264.1"/>
    <property type="molecule type" value="Genomic_DNA"/>
</dbReference>
<dbReference type="Gene3D" id="3.30.40.10">
    <property type="entry name" value="Zinc/RING finger domain, C3HC4 (zinc finger)"/>
    <property type="match status" value="1"/>
</dbReference>
<dbReference type="SUPFAM" id="SSF57850">
    <property type="entry name" value="RING/U-box"/>
    <property type="match status" value="1"/>
</dbReference>
<name>A0A6J4QDN1_9ACTN</name>
<evidence type="ECO:0000259" key="1">
    <source>
        <dbReference type="PROSITE" id="PS50271"/>
    </source>
</evidence>
<accession>A0A6J4QDN1</accession>
<dbReference type="InterPro" id="IPR013083">
    <property type="entry name" value="Znf_RING/FYVE/PHD"/>
</dbReference>
<dbReference type="GO" id="GO:0008270">
    <property type="term" value="F:zinc ion binding"/>
    <property type="evidence" value="ECO:0007669"/>
    <property type="project" value="InterPro"/>
</dbReference>
<dbReference type="PROSITE" id="PS50271">
    <property type="entry name" value="ZF_UBP"/>
    <property type="match status" value="1"/>
</dbReference>
<sequence>MQACTHLDQIKDVEPSAERCEECLQTGDSWVHLRECLSCGHVGCCDSSSSLRGRNAVLFRAALSPAGDSSYEVALA</sequence>
<reference evidence="2" key="1">
    <citation type="submission" date="2020-02" db="EMBL/GenBank/DDBJ databases">
        <authorList>
            <person name="Meier V. D."/>
        </authorList>
    </citation>
    <scope>NUCLEOTIDE SEQUENCE</scope>
    <source>
        <strain evidence="2">AVDCRST_MAG01</strain>
    </source>
</reference>
<organism evidence="2">
    <name type="scientific">uncultured Rubrobacteraceae bacterium</name>
    <dbReference type="NCBI Taxonomy" id="349277"/>
    <lineage>
        <taxon>Bacteria</taxon>
        <taxon>Bacillati</taxon>
        <taxon>Actinomycetota</taxon>
        <taxon>Rubrobacteria</taxon>
        <taxon>Rubrobacterales</taxon>
        <taxon>Rubrobacteraceae</taxon>
        <taxon>environmental samples</taxon>
    </lineage>
</organism>
<dbReference type="InterPro" id="IPR001607">
    <property type="entry name" value="Znf_UBP"/>
</dbReference>